<dbReference type="InterPro" id="IPR027948">
    <property type="entry name" value="DUF4436"/>
</dbReference>
<proteinExistence type="predicted"/>
<keyword evidence="3" id="KW-1185">Reference proteome</keyword>
<dbReference type="RefSeq" id="XP_007868619.1">
    <property type="nucleotide sequence ID" value="XM_007870428.1"/>
</dbReference>
<organism evidence="2 3">
    <name type="scientific">Gloeophyllum trabeum (strain ATCC 11539 / FP-39264 / Madison 617)</name>
    <name type="common">Brown rot fungus</name>
    <dbReference type="NCBI Taxonomy" id="670483"/>
    <lineage>
        <taxon>Eukaryota</taxon>
        <taxon>Fungi</taxon>
        <taxon>Dikarya</taxon>
        <taxon>Basidiomycota</taxon>
        <taxon>Agaricomycotina</taxon>
        <taxon>Agaricomycetes</taxon>
        <taxon>Gloeophyllales</taxon>
        <taxon>Gloeophyllaceae</taxon>
        <taxon>Gloeophyllum</taxon>
    </lineage>
</organism>
<name>S7RGL8_GLOTA</name>
<dbReference type="AlphaFoldDB" id="S7RGL8"/>
<dbReference type="STRING" id="670483.S7RGL8"/>
<feature type="transmembrane region" description="Helical" evidence="1">
    <location>
        <begin position="179"/>
        <end position="206"/>
    </location>
</feature>
<reference evidence="2 3" key="1">
    <citation type="journal article" date="2012" name="Science">
        <title>The Paleozoic origin of enzymatic lignin decomposition reconstructed from 31 fungal genomes.</title>
        <authorList>
            <person name="Floudas D."/>
            <person name="Binder M."/>
            <person name="Riley R."/>
            <person name="Barry K."/>
            <person name="Blanchette R.A."/>
            <person name="Henrissat B."/>
            <person name="Martinez A.T."/>
            <person name="Otillar R."/>
            <person name="Spatafora J.W."/>
            <person name="Yadav J.S."/>
            <person name="Aerts A."/>
            <person name="Benoit I."/>
            <person name="Boyd A."/>
            <person name="Carlson A."/>
            <person name="Copeland A."/>
            <person name="Coutinho P.M."/>
            <person name="de Vries R.P."/>
            <person name="Ferreira P."/>
            <person name="Findley K."/>
            <person name="Foster B."/>
            <person name="Gaskell J."/>
            <person name="Glotzer D."/>
            <person name="Gorecki P."/>
            <person name="Heitman J."/>
            <person name="Hesse C."/>
            <person name="Hori C."/>
            <person name="Igarashi K."/>
            <person name="Jurgens J.A."/>
            <person name="Kallen N."/>
            <person name="Kersten P."/>
            <person name="Kohler A."/>
            <person name="Kuees U."/>
            <person name="Kumar T.K.A."/>
            <person name="Kuo A."/>
            <person name="LaButti K."/>
            <person name="Larrondo L.F."/>
            <person name="Lindquist E."/>
            <person name="Ling A."/>
            <person name="Lombard V."/>
            <person name="Lucas S."/>
            <person name="Lundell T."/>
            <person name="Martin R."/>
            <person name="McLaughlin D.J."/>
            <person name="Morgenstern I."/>
            <person name="Morin E."/>
            <person name="Murat C."/>
            <person name="Nagy L.G."/>
            <person name="Nolan M."/>
            <person name="Ohm R.A."/>
            <person name="Patyshakuliyeva A."/>
            <person name="Rokas A."/>
            <person name="Ruiz-Duenas F.J."/>
            <person name="Sabat G."/>
            <person name="Salamov A."/>
            <person name="Samejima M."/>
            <person name="Schmutz J."/>
            <person name="Slot J.C."/>
            <person name="St John F."/>
            <person name="Stenlid J."/>
            <person name="Sun H."/>
            <person name="Sun S."/>
            <person name="Syed K."/>
            <person name="Tsang A."/>
            <person name="Wiebenga A."/>
            <person name="Young D."/>
            <person name="Pisabarro A."/>
            <person name="Eastwood D.C."/>
            <person name="Martin F."/>
            <person name="Cullen D."/>
            <person name="Grigoriev I.V."/>
            <person name="Hibbett D.S."/>
        </authorList>
    </citation>
    <scope>NUCLEOTIDE SEQUENCE [LARGE SCALE GENOMIC DNA]</scope>
    <source>
        <strain evidence="2 3">ATCC 11539</strain>
    </source>
</reference>
<dbReference type="Pfam" id="PF14494">
    <property type="entry name" value="DUF4436"/>
    <property type="match status" value="1"/>
</dbReference>
<keyword evidence="1" id="KW-0812">Transmembrane</keyword>
<sequence>MRLVLGGRCTIEYERIIGSGCVWDTWRCAWPSFCLSLIAWKRRASCGWTFQWRMLTQLSVFRLSPHSISFIVTVMTDFGAAESYMNITDVCGNFSESPTPLRTVMAVTPARAPLYPFDSYSTSFSLWAVNDDGSPAGFGIDYINGFTPGFTTRLDVYYSQPNDIYYAAVVITRSTAVRAYVVAVVVAIWLVSLTFLTICISVIFLGRTVRAEVLVAPIASVFAFTGLRGSLPGAPTDFSAAIDIMGTLPCLALLAFSAVLLTGVFLFRDPEKSRHGLQPRDMESGLTDPQGREQELLKQLLQGVIAEQAVLKQLLDAVLAAQPARFVGE</sequence>
<feature type="transmembrane region" description="Helical" evidence="1">
    <location>
        <begin position="213"/>
        <end position="232"/>
    </location>
</feature>
<dbReference type="Proteomes" id="UP000030669">
    <property type="component" value="Unassembled WGS sequence"/>
</dbReference>
<keyword evidence="1" id="KW-0472">Membrane</keyword>
<dbReference type="OrthoDB" id="2923771at2759"/>
<dbReference type="KEGG" id="gtr:GLOTRDRAFT_140176"/>
<evidence type="ECO:0000313" key="3">
    <source>
        <dbReference type="Proteomes" id="UP000030669"/>
    </source>
</evidence>
<feature type="transmembrane region" description="Helical" evidence="1">
    <location>
        <begin position="244"/>
        <end position="267"/>
    </location>
</feature>
<dbReference type="EMBL" id="KB469306">
    <property type="protein sequence ID" value="EPQ53365.1"/>
    <property type="molecule type" value="Genomic_DNA"/>
</dbReference>
<gene>
    <name evidence="2" type="ORF">GLOTRDRAFT_140176</name>
</gene>
<evidence type="ECO:0000313" key="2">
    <source>
        <dbReference type="EMBL" id="EPQ53365.1"/>
    </source>
</evidence>
<keyword evidence="1" id="KW-1133">Transmembrane helix</keyword>
<accession>S7RGL8</accession>
<dbReference type="GeneID" id="19304454"/>
<protein>
    <submittedName>
        <fullName evidence="2">Uncharacterized protein</fullName>
    </submittedName>
</protein>
<dbReference type="HOGENOM" id="CLU_844819_0_0_1"/>
<evidence type="ECO:0000256" key="1">
    <source>
        <dbReference type="SAM" id="Phobius"/>
    </source>
</evidence>
<dbReference type="eggNOG" id="ENOG502SPP2">
    <property type="taxonomic scope" value="Eukaryota"/>
</dbReference>